<proteinExistence type="inferred from homology"/>
<dbReference type="InterPro" id="IPR009073">
    <property type="entry name" value="HscB_oligo_C"/>
</dbReference>
<reference evidence="5" key="1">
    <citation type="submission" date="2021-03" db="EMBL/GenBank/DDBJ databases">
        <authorList>
            <person name="Tagirdzhanova G."/>
        </authorList>
    </citation>
    <scope>NUCLEOTIDE SEQUENCE</scope>
</reference>
<dbReference type="SUPFAM" id="SSF47144">
    <property type="entry name" value="HSC20 (HSCB), C-terminal oligomerisation domain"/>
    <property type="match status" value="1"/>
</dbReference>
<evidence type="ECO:0000256" key="3">
    <source>
        <dbReference type="SAM" id="MobiDB-lite"/>
    </source>
</evidence>
<dbReference type="GO" id="GO:0001671">
    <property type="term" value="F:ATPase activator activity"/>
    <property type="evidence" value="ECO:0007669"/>
    <property type="project" value="InterPro"/>
</dbReference>
<evidence type="ECO:0000256" key="1">
    <source>
        <dbReference type="ARBA" id="ARBA00010476"/>
    </source>
</evidence>
<protein>
    <recommendedName>
        <fullName evidence="4">Co-chaperone HscB C-terminal oligomerisation domain-containing protein</fullName>
    </recommendedName>
</protein>
<dbReference type="Gene3D" id="1.20.1280.20">
    <property type="entry name" value="HscB, C-terminal domain"/>
    <property type="match status" value="1"/>
</dbReference>
<dbReference type="GO" id="GO:0051087">
    <property type="term" value="F:protein-folding chaperone binding"/>
    <property type="evidence" value="ECO:0007669"/>
    <property type="project" value="InterPro"/>
</dbReference>
<accession>A0A8H3PEZ2</accession>
<dbReference type="OrthoDB" id="448954at2759"/>
<dbReference type="GO" id="GO:0051259">
    <property type="term" value="P:protein complex oligomerization"/>
    <property type="evidence" value="ECO:0007669"/>
    <property type="project" value="InterPro"/>
</dbReference>
<feature type="region of interest" description="Disordered" evidence="3">
    <location>
        <begin position="18"/>
        <end position="85"/>
    </location>
</feature>
<organism evidence="5 6">
    <name type="scientific">Imshaugia aleurites</name>
    <dbReference type="NCBI Taxonomy" id="172621"/>
    <lineage>
        <taxon>Eukaryota</taxon>
        <taxon>Fungi</taxon>
        <taxon>Dikarya</taxon>
        <taxon>Ascomycota</taxon>
        <taxon>Pezizomycotina</taxon>
        <taxon>Lecanoromycetes</taxon>
        <taxon>OSLEUM clade</taxon>
        <taxon>Lecanoromycetidae</taxon>
        <taxon>Lecanorales</taxon>
        <taxon>Lecanorineae</taxon>
        <taxon>Parmeliaceae</taxon>
        <taxon>Imshaugia</taxon>
    </lineage>
</organism>
<evidence type="ECO:0000313" key="6">
    <source>
        <dbReference type="Proteomes" id="UP000664534"/>
    </source>
</evidence>
<keyword evidence="6" id="KW-1185">Reference proteome</keyword>
<dbReference type="EMBL" id="CAJPDT010000118">
    <property type="protein sequence ID" value="CAF9939377.1"/>
    <property type="molecule type" value="Genomic_DNA"/>
</dbReference>
<dbReference type="SUPFAM" id="SSF46565">
    <property type="entry name" value="Chaperone J-domain"/>
    <property type="match status" value="1"/>
</dbReference>
<dbReference type="GO" id="GO:0005739">
    <property type="term" value="C:mitochondrion"/>
    <property type="evidence" value="ECO:0007669"/>
    <property type="project" value="TreeGrafter"/>
</dbReference>
<feature type="compositionally biased region" description="Pro residues" evidence="3">
    <location>
        <begin position="32"/>
        <end position="51"/>
    </location>
</feature>
<dbReference type="PANTHER" id="PTHR14021:SF15">
    <property type="entry name" value="IRON-SULFUR CLUSTER CO-CHAPERONE PROTEIN HSCB"/>
    <property type="match status" value="1"/>
</dbReference>
<evidence type="ECO:0000259" key="4">
    <source>
        <dbReference type="Pfam" id="PF07743"/>
    </source>
</evidence>
<gene>
    <name evidence="5" type="ORF">IMSHALPRED_001318</name>
</gene>
<dbReference type="InterPro" id="IPR004640">
    <property type="entry name" value="HscB"/>
</dbReference>
<dbReference type="PANTHER" id="PTHR14021">
    <property type="entry name" value="IRON-SULFUR CLUSTER CO-CHAPERONE PROTEIN HSCB"/>
    <property type="match status" value="1"/>
</dbReference>
<evidence type="ECO:0000313" key="5">
    <source>
        <dbReference type="EMBL" id="CAF9939377.1"/>
    </source>
</evidence>
<keyword evidence="2" id="KW-0143">Chaperone</keyword>
<dbReference type="Proteomes" id="UP000664534">
    <property type="component" value="Unassembled WGS sequence"/>
</dbReference>
<dbReference type="Pfam" id="PF07743">
    <property type="entry name" value="HSCB_C"/>
    <property type="match status" value="1"/>
</dbReference>
<dbReference type="InterPro" id="IPR036386">
    <property type="entry name" value="HscB_C_sf"/>
</dbReference>
<dbReference type="GO" id="GO:0044571">
    <property type="term" value="P:[2Fe-2S] cluster assembly"/>
    <property type="evidence" value="ECO:0007669"/>
    <property type="project" value="InterPro"/>
</dbReference>
<dbReference type="InterPro" id="IPR036869">
    <property type="entry name" value="J_dom_sf"/>
</dbReference>
<comment type="similarity">
    <text evidence="1">Belongs to the HscB family.</text>
</comment>
<feature type="domain" description="Co-chaperone HscB C-terminal oligomerisation" evidence="4">
    <location>
        <begin position="151"/>
        <end position="223"/>
    </location>
</feature>
<dbReference type="NCBIfam" id="TIGR00714">
    <property type="entry name" value="hscB"/>
    <property type="match status" value="1"/>
</dbReference>
<dbReference type="AlphaFoldDB" id="A0A8H3PEZ2"/>
<dbReference type="Gene3D" id="1.10.287.110">
    <property type="entry name" value="DnaJ domain"/>
    <property type="match status" value="1"/>
</dbReference>
<comment type="caution">
    <text evidence="5">The sequence shown here is derived from an EMBL/GenBank/DDBJ whole genome shotgun (WGS) entry which is preliminary data.</text>
</comment>
<sequence length="235" mass="26381">MSRPPPTLNSKRFFLTFHRYITSTSPRRPTHPSHPPPRSTPRQPHPPPRSPLPRHASTTTPSSHYALFPSTLPHGPPPRGPFALDPRALRSEYLHLQSLTHPDRHAGALAAGHSALINEAYRTLQSPLLRAQHLLALRGIDVADDERVEAEDPELLDEVLEVREMIEGAEGEGEVEGLRGENERRIKACEGRVGRALEMDDLRGARGEVVRLRYWVNVREALDGWEVGKRVVLVH</sequence>
<evidence type="ECO:0000256" key="2">
    <source>
        <dbReference type="ARBA" id="ARBA00023186"/>
    </source>
</evidence>
<name>A0A8H3PEZ2_9LECA</name>